<dbReference type="Proteomes" id="UP000030675">
    <property type="component" value="Unassembled WGS sequence"/>
</dbReference>
<gene>
    <name evidence="1" type="ORF">PLEI_3441</name>
</gene>
<evidence type="ECO:0000313" key="2">
    <source>
        <dbReference type="Proteomes" id="UP000030675"/>
    </source>
</evidence>
<name>V5F6R2_PHOLE</name>
<accession>V5F6R2</accession>
<organism evidence="1 2">
    <name type="scientific">Photobacterium leiognathi lrivu.4.1</name>
    <dbReference type="NCBI Taxonomy" id="1248232"/>
    <lineage>
        <taxon>Bacteria</taxon>
        <taxon>Pseudomonadati</taxon>
        <taxon>Pseudomonadota</taxon>
        <taxon>Gammaproteobacteria</taxon>
        <taxon>Vibrionales</taxon>
        <taxon>Vibrionaceae</taxon>
        <taxon>Photobacterium</taxon>
    </lineage>
</organism>
<proteinExistence type="predicted"/>
<dbReference type="EMBL" id="DF196821">
    <property type="protein sequence ID" value="GAD31778.1"/>
    <property type="molecule type" value="Genomic_DNA"/>
</dbReference>
<reference evidence="2" key="1">
    <citation type="submission" date="2012-12" db="EMBL/GenBank/DDBJ databases">
        <title>Genome Sequence of Photobacterium leiognathi lrivu.4.1.</title>
        <authorList>
            <person name="Urbanczyk H."/>
            <person name="Ogura Y."/>
            <person name="Hayashi T."/>
            <person name="Dunlap P.V."/>
        </authorList>
    </citation>
    <scope>NUCLEOTIDE SEQUENCE [LARGE SCALE GENOMIC DNA]</scope>
    <source>
        <strain evidence="2">lrivu.4.1</strain>
    </source>
</reference>
<dbReference type="AlphaFoldDB" id="V5F6R2"/>
<dbReference type="HOGENOM" id="CLU_3102023_0_0_6"/>
<evidence type="ECO:0000313" key="1">
    <source>
        <dbReference type="EMBL" id="GAD31778.1"/>
    </source>
</evidence>
<protein>
    <submittedName>
        <fullName evidence="1">Uncharacterized protein</fullName>
    </submittedName>
</protein>
<sequence length="51" mass="6090">MFNLLIENKMDDFSVIELRDALLSQDVSYTDKEERDNISIDNFYRLKKMDG</sequence>